<dbReference type="Proteomes" id="UP001160148">
    <property type="component" value="Unassembled WGS sequence"/>
</dbReference>
<gene>
    <name evidence="4" type="ORF">MEUPH1_LOCUS10434</name>
</gene>
<accession>A0AAV0WF70</accession>
<dbReference type="Pfam" id="PF14324">
    <property type="entry name" value="PINIT"/>
    <property type="match status" value="1"/>
</dbReference>
<dbReference type="InterPro" id="IPR038654">
    <property type="entry name" value="PINIT_sf"/>
</dbReference>
<sequence length="147" mass="17071">MNEASRDPLEYDMQRMTLGNNSYTPSPETVAKIKFKKLPFYELIDIVLKPTILAGTDRCMQEWQFKFYVSVEKVNLVAMNRDVSLGRSDYNYQFQIRISQLVEPMSNEVTDFIPLGLTFGLVLMNVHYHLRLLILGQDLNSDDLQDL</sequence>
<comment type="similarity">
    <text evidence="2">Belongs to the PIAS family.</text>
</comment>
<evidence type="ECO:0000259" key="3">
    <source>
        <dbReference type="Pfam" id="PF14324"/>
    </source>
</evidence>
<name>A0AAV0WF70_9HEMI</name>
<dbReference type="AlphaFoldDB" id="A0AAV0WF70"/>
<evidence type="ECO:0000313" key="5">
    <source>
        <dbReference type="Proteomes" id="UP001160148"/>
    </source>
</evidence>
<feature type="domain" description="PINIT" evidence="3">
    <location>
        <begin position="33"/>
        <end position="100"/>
    </location>
</feature>
<proteinExistence type="inferred from homology"/>
<keyword evidence="5" id="KW-1185">Reference proteome</keyword>
<protein>
    <recommendedName>
        <fullName evidence="3">PINIT domain-containing protein</fullName>
    </recommendedName>
</protein>
<comment type="caution">
    <text evidence="4">The sequence shown here is derived from an EMBL/GenBank/DDBJ whole genome shotgun (WGS) entry which is preliminary data.</text>
</comment>
<dbReference type="InterPro" id="IPR023321">
    <property type="entry name" value="PINIT"/>
</dbReference>
<evidence type="ECO:0000256" key="1">
    <source>
        <dbReference type="ARBA" id="ARBA00004718"/>
    </source>
</evidence>
<comment type="pathway">
    <text evidence="1">Protein modification; protein sumoylation.</text>
</comment>
<dbReference type="EMBL" id="CARXXK010000002">
    <property type="protein sequence ID" value="CAI6354429.1"/>
    <property type="molecule type" value="Genomic_DNA"/>
</dbReference>
<evidence type="ECO:0000256" key="2">
    <source>
        <dbReference type="ARBA" id="ARBA00005383"/>
    </source>
</evidence>
<organism evidence="4 5">
    <name type="scientific">Macrosiphum euphorbiae</name>
    <name type="common">potato aphid</name>
    <dbReference type="NCBI Taxonomy" id="13131"/>
    <lineage>
        <taxon>Eukaryota</taxon>
        <taxon>Metazoa</taxon>
        <taxon>Ecdysozoa</taxon>
        <taxon>Arthropoda</taxon>
        <taxon>Hexapoda</taxon>
        <taxon>Insecta</taxon>
        <taxon>Pterygota</taxon>
        <taxon>Neoptera</taxon>
        <taxon>Paraneoptera</taxon>
        <taxon>Hemiptera</taxon>
        <taxon>Sternorrhyncha</taxon>
        <taxon>Aphidomorpha</taxon>
        <taxon>Aphidoidea</taxon>
        <taxon>Aphididae</taxon>
        <taxon>Macrosiphini</taxon>
        <taxon>Macrosiphum</taxon>
    </lineage>
</organism>
<reference evidence="4 5" key="1">
    <citation type="submission" date="2023-01" db="EMBL/GenBank/DDBJ databases">
        <authorList>
            <person name="Whitehead M."/>
        </authorList>
    </citation>
    <scope>NUCLEOTIDE SEQUENCE [LARGE SCALE GENOMIC DNA]</scope>
</reference>
<dbReference type="Gene3D" id="2.60.120.780">
    <property type="entry name" value="PINIT domain"/>
    <property type="match status" value="1"/>
</dbReference>
<evidence type="ECO:0000313" key="4">
    <source>
        <dbReference type="EMBL" id="CAI6354429.1"/>
    </source>
</evidence>